<dbReference type="InterPro" id="IPR027784">
    <property type="entry name" value="Slx4_ascomycetes"/>
</dbReference>
<evidence type="ECO:0000256" key="7">
    <source>
        <dbReference type="ARBA" id="ARBA00023242"/>
    </source>
</evidence>
<protein>
    <recommendedName>
        <fullName evidence="8 9">Structure-specific endonuclease subunit SLX4</fullName>
    </recommendedName>
</protein>
<comment type="subcellular location">
    <subcellularLocation>
        <location evidence="1 9">Nucleus</location>
    </subcellularLocation>
</comment>
<dbReference type="Proteomes" id="UP000235672">
    <property type="component" value="Unassembled WGS sequence"/>
</dbReference>
<proteinExistence type="inferred from homology"/>
<gene>
    <name evidence="9" type="primary">SLX4</name>
    <name evidence="11" type="ORF">NA56DRAFT_645932</name>
</gene>
<dbReference type="CDD" id="cd22999">
    <property type="entry name" value="SAP_SLX4"/>
    <property type="match status" value="1"/>
</dbReference>
<evidence type="ECO:0000256" key="4">
    <source>
        <dbReference type="ARBA" id="ARBA00022763"/>
    </source>
</evidence>
<dbReference type="GO" id="GO:0006281">
    <property type="term" value="P:DNA repair"/>
    <property type="evidence" value="ECO:0007669"/>
    <property type="project" value="UniProtKB-UniRule"/>
</dbReference>
<feature type="compositionally biased region" description="Low complexity" evidence="10">
    <location>
        <begin position="610"/>
        <end position="622"/>
    </location>
</feature>
<accession>A0A2J6Q396</accession>
<organism evidence="11 12">
    <name type="scientific">Hyaloscypha hepaticicola</name>
    <dbReference type="NCBI Taxonomy" id="2082293"/>
    <lineage>
        <taxon>Eukaryota</taxon>
        <taxon>Fungi</taxon>
        <taxon>Dikarya</taxon>
        <taxon>Ascomycota</taxon>
        <taxon>Pezizomycotina</taxon>
        <taxon>Leotiomycetes</taxon>
        <taxon>Helotiales</taxon>
        <taxon>Hyaloscyphaceae</taxon>
        <taxon>Hyaloscypha</taxon>
    </lineage>
</organism>
<evidence type="ECO:0000256" key="10">
    <source>
        <dbReference type="SAM" id="MobiDB-lite"/>
    </source>
</evidence>
<evidence type="ECO:0000313" key="11">
    <source>
        <dbReference type="EMBL" id="PMD20752.1"/>
    </source>
</evidence>
<evidence type="ECO:0000256" key="6">
    <source>
        <dbReference type="ARBA" id="ARBA00023204"/>
    </source>
</evidence>
<keyword evidence="6 9" id="KW-0234">DNA repair</keyword>
<dbReference type="OrthoDB" id="5349119at2759"/>
<reference evidence="11 12" key="1">
    <citation type="submission" date="2016-05" db="EMBL/GenBank/DDBJ databases">
        <title>A degradative enzymes factory behind the ericoid mycorrhizal symbiosis.</title>
        <authorList>
            <consortium name="DOE Joint Genome Institute"/>
            <person name="Martino E."/>
            <person name="Morin E."/>
            <person name="Grelet G."/>
            <person name="Kuo A."/>
            <person name="Kohler A."/>
            <person name="Daghino S."/>
            <person name="Barry K."/>
            <person name="Choi C."/>
            <person name="Cichocki N."/>
            <person name="Clum A."/>
            <person name="Copeland A."/>
            <person name="Hainaut M."/>
            <person name="Haridas S."/>
            <person name="Labutti K."/>
            <person name="Lindquist E."/>
            <person name="Lipzen A."/>
            <person name="Khouja H.-R."/>
            <person name="Murat C."/>
            <person name="Ohm R."/>
            <person name="Olson A."/>
            <person name="Spatafora J."/>
            <person name="Veneault-Fourrey C."/>
            <person name="Henrissat B."/>
            <person name="Grigoriev I."/>
            <person name="Martin F."/>
            <person name="Perotto S."/>
        </authorList>
    </citation>
    <scope>NUCLEOTIDE SEQUENCE [LARGE SCALE GENOMIC DNA]</scope>
    <source>
        <strain evidence="11 12">UAMH 7357</strain>
    </source>
</reference>
<comment type="PTM">
    <text evidence="9">Phosphorylated in response to DNA damage.</text>
</comment>
<feature type="region of interest" description="Disordered" evidence="10">
    <location>
        <begin position="680"/>
        <end position="805"/>
    </location>
</feature>
<dbReference type="HAMAP" id="MF_03110">
    <property type="entry name" value="Endonuc_su_Slx4"/>
    <property type="match status" value="1"/>
</dbReference>
<feature type="compositionally biased region" description="Basic residues" evidence="10">
    <location>
        <begin position="587"/>
        <end position="599"/>
    </location>
</feature>
<dbReference type="GO" id="GO:0006310">
    <property type="term" value="P:DNA recombination"/>
    <property type="evidence" value="ECO:0007669"/>
    <property type="project" value="UniProtKB-UniRule"/>
</dbReference>
<evidence type="ECO:0000256" key="3">
    <source>
        <dbReference type="ARBA" id="ARBA00022553"/>
    </source>
</evidence>
<name>A0A2J6Q396_9HELO</name>
<evidence type="ECO:0000256" key="8">
    <source>
        <dbReference type="ARBA" id="ARBA00029496"/>
    </source>
</evidence>
<keyword evidence="3 9" id="KW-0597">Phosphoprotein</keyword>
<feature type="compositionally biased region" description="Polar residues" evidence="10">
    <location>
        <begin position="693"/>
        <end position="702"/>
    </location>
</feature>
<evidence type="ECO:0000256" key="9">
    <source>
        <dbReference type="HAMAP-Rule" id="MF_03110"/>
    </source>
</evidence>
<feature type="compositionally biased region" description="Polar residues" evidence="10">
    <location>
        <begin position="202"/>
        <end position="211"/>
    </location>
</feature>
<dbReference type="STRING" id="1745343.A0A2J6Q396"/>
<evidence type="ECO:0000313" key="12">
    <source>
        <dbReference type="Proteomes" id="UP000235672"/>
    </source>
</evidence>
<evidence type="ECO:0000256" key="1">
    <source>
        <dbReference type="ARBA" id="ARBA00004123"/>
    </source>
</evidence>
<feature type="region of interest" description="Disordered" evidence="10">
    <location>
        <begin position="579"/>
        <end position="628"/>
    </location>
</feature>
<feature type="compositionally biased region" description="Basic and acidic residues" evidence="10">
    <location>
        <begin position="130"/>
        <end position="140"/>
    </location>
</feature>
<comment type="similarity">
    <text evidence="2 9">Belongs to the SLX4 family.</text>
</comment>
<evidence type="ECO:0000256" key="2">
    <source>
        <dbReference type="ARBA" id="ARBA00006661"/>
    </source>
</evidence>
<dbReference type="Pfam" id="PF09494">
    <property type="entry name" value="Slx4"/>
    <property type="match status" value="1"/>
</dbReference>
<feature type="compositionally biased region" description="Basic and acidic residues" evidence="10">
    <location>
        <begin position="172"/>
        <end position="201"/>
    </location>
</feature>
<feature type="compositionally biased region" description="Basic residues" evidence="10">
    <location>
        <begin position="404"/>
        <end position="413"/>
    </location>
</feature>
<dbReference type="AlphaFoldDB" id="A0A2J6Q396"/>
<evidence type="ECO:0000256" key="5">
    <source>
        <dbReference type="ARBA" id="ARBA00023172"/>
    </source>
</evidence>
<keyword evidence="4 9" id="KW-0227">DNA damage</keyword>
<dbReference type="EMBL" id="KZ613483">
    <property type="protein sequence ID" value="PMD20752.1"/>
    <property type="molecule type" value="Genomic_DNA"/>
</dbReference>
<comment type="subunit">
    <text evidence="9">Forms a heterodimer with SLX1.</text>
</comment>
<sequence>MALRDIWTLSSSPPKPFQTYNLSSSPLPSLSEMTQKKAPILRTGSRAALVPQNASASFTSAAPLLKATSTKDLLGIDVIQSFTMDTGEYGDPIDELPELPRAKPGKTATKKKVDEGGGKVAKVQRKKAAKKDPIDGEAQLKKPRKPRAKATDQDSGENNTVRETAPRKSRTKKADKELGGDEGSKEKPARKPRAKKSDGESQTKLAQGQVTKSSSKSDSDKVDKASKSKKVETIPTKSLDPFAGSVDLGLVEAIQRRMDWTPPAAPGKTMEMLLVSGDGSTASGSAQAGEKSKIFTDLFGSFGFSKLDNNNVVKKVLEIEKPRKRKLIDLVKTSVSTAAAASPIEKAPKKKARTITGQATAAYAEEEDTPAKPAPLLQYFSLQTTERSTSDGFQIPAKPCSKSPVKRTSKAKKGSAEAPILLSPESALKQSGNQDFVFGTSSQLAREESPTLLRDLHEAMQASNEVDEDDPFADILLDSDNPGGALISAKRNLWSAAARDSAGDLLEAEMVDLVDSPISTKQTEPPILPKAVEPLARKRVEKVWRDIEESTGMETQSDQTIKGPTKAIGPLEAAIRAELLSSPPSKFRSKAPTPKKSKTQRKDQSPSRQPKSPAKAKSTKATDSQMPDFSAYTTAQLAKEIASYHFKPVKNRDQMITLLEKCWEGKNRIALGALGTNVLSQPPIEASKPAAPPSSQMSTTSPKRPCGRLRQDSTGASPPKRKVGRPKKSDTVEFLEMDSDTPLSQVRTPKKPRKKGREMVFEDISDSDTATRPSPPRRRVSQTKTPPRPLKLSTDLDIDTSPELSPTSSQALLFTHITRAVKNAPPSKDLSNPSWNEKILLYDPIILEDLTVWLNTGALEKVGWDGEVEPKEVKKWAESKSICCLWKENLRGGARSRY</sequence>
<feature type="region of interest" description="Disordered" evidence="10">
    <location>
        <begin position="388"/>
        <end position="418"/>
    </location>
</feature>
<feature type="region of interest" description="Disordered" evidence="10">
    <location>
        <begin position="86"/>
        <end position="243"/>
    </location>
</feature>
<comment type="function">
    <text evidence="9">Regulatory subunit of the SLX1-SLX4 structure-specific endonuclease that resolves DNA secondary structures generated during DNA repair and recombination. Has endonuclease activity towards branched DNA substrates, introducing single-strand cuts in duplex DNA close to junctions with ss-DNA.</text>
</comment>
<dbReference type="GO" id="GO:0006260">
    <property type="term" value="P:DNA replication"/>
    <property type="evidence" value="ECO:0007669"/>
    <property type="project" value="InterPro"/>
</dbReference>
<dbReference type="GO" id="GO:0017108">
    <property type="term" value="F:5'-flap endonuclease activity"/>
    <property type="evidence" value="ECO:0007669"/>
    <property type="project" value="InterPro"/>
</dbReference>
<feature type="compositionally biased region" description="Basic and acidic residues" evidence="10">
    <location>
        <begin position="215"/>
        <end position="232"/>
    </location>
</feature>
<keyword evidence="7 9" id="KW-0539">Nucleus</keyword>
<keyword evidence="12" id="KW-1185">Reference proteome</keyword>
<dbReference type="InterPro" id="IPR018574">
    <property type="entry name" value="Structure-sp_endonuc_su_Slx4"/>
</dbReference>
<dbReference type="GO" id="GO:0033557">
    <property type="term" value="C:Slx1-Slx4 complex"/>
    <property type="evidence" value="ECO:0007669"/>
    <property type="project" value="UniProtKB-UniRule"/>
</dbReference>
<keyword evidence="5 9" id="KW-0233">DNA recombination</keyword>